<keyword evidence="1" id="KW-0812">Transmembrane</keyword>
<evidence type="ECO:0000313" key="2">
    <source>
        <dbReference type="EMBL" id="EKY29449.1"/>
    </source>
</evidence>
<dbReference type="RefSeq" id="WP_005210077.1">
    <property type="nucleotide sequence ID" value="NZ_KB291603.1"/>
</dbReference>
<dbReference type="HOGENOM" id="CLU_155762_0_0_9"/>
<dbReference type="EMBL" id="AMEZ01000008">
    <property type="protein sequence ID" value="EKY29449.1"/>
    <property type="molecule type" value="Genomic_DNA"/>
</dbReference>
<dbReference type="OrthoDB" id="1936518at2"/>
<dbReference type="Proteomes" id="UP000010420">
    <property type="component" value="Unassembled WGS sequence"/>
</dbReference>
<dbReference type="PATRIC" id="fig|545697.3.peg.211"/>
<comment type="caution">
    <text evidence="2">The sequence shown here is derived from an EMBL/GenBank/DDBJ whole genome shotgun (WGS) entry which is preliminary data.</text>
</comment>
<name>L1QN72_9CLOT</name>
<dbReference type="STRING" id="545697.HMPREF0216_00214"/>
<evidence type="ECO:0000256" key="1">
    <source>
        <dbReference type="SAM" id="Phobius"/>
    </source>
</evidence>
<keyword evidence="1" id="KW-1133">Transmembrane helix</keyword>
<reference evidence="2 3" key="1">
    <citation type="submission" date="2012-05" db="EMBL/GenBank/DDBJ databases">
        <authorList>
            <person name="Weinstock G."/>
            <person name="Sodergren E."/>
            <person name="Lobos E.A."/>
            <person name="Fulton L."/>
            <person name="Fulton R."/>
            <person name="Courtney L."/>
            <person name="Fronick C."/>
            <person name="O'Laughlin M."/>
            <person name="Godfrey J."/>
            <person name="Wilson R.M."/>
            <person name="Miner T."/>
            <person name="Farmer C."/>
            <person name="Delehaunty K."/>
            <person name="Cordes M."/>
            <person name="Minx P."/>
            <person name="Tomlinson C."/>
            <person name="Chen J."/>
            <person name="Wollam A."/>
            <person name="Pepin K.H."/>
            <person name="Bhonagiri V."/>
            <person name="Zhang X."/>
            <person name="Suruliraj S."/>
            <person name="Warren W."/>
            <person name="Mitreva M."/>
            <person name="Mardis E.R."/>
            <person name="Wilson R.K."/>
        </authorList>
    </citation>
    <scope>NUCLEOTIDE SEQUENCE [LARGE SCALE GENOMIC DNA]</scope>
    <source>
        <strain evidence="2 3">DSM 1785</strain>
    </source>
</reference>
<sequence length="128" mass="14771">MPTNKKNTYRVNKKRFIPFILILFFCLFFLIMAGKNIYVATKCKNALYAIDYYITNCKDTSLRLVKVESLSVVESTDGELIIDAYGISYSKPYLKINVLGTFKKDSNGRWEMTDINLKADDEEITNIN</sequence>
<gene>
    <name evidence="2" type="ORF">HMPREF0216_00214</name>
</gene>
<dbReference type="eggNOG" id="ENOG5030HBH">
    <property type="taxonomic scope" value="Bacteria"/>
</dbReference>
<evidence type="ECO:0000313" key="3">
    <source>
        <dbReference type="Proteomes" id="UP000010420"/>
    </source>
</evidence>
<organism evidence="2 3">
    <name type="scientific">Clostridium celatum DSM 1785</name>
    <dbReference type="NCBI Taxonomy" id="545697"/>
    <lineage>
        <taxon>Bacteria</taxon>
        <taxon>Bacillati</taxon>
        <taxon>Bacillota</taxon>
        <taxon>Clostridia</taxon>
        <taxon>Eubacteriales</taxon>
        <taxon>Clostridiaceae</taxon>
        <taxon>Clostridium</taxon>
    </lineage>
</organism>
<protein>
    <submittedName>
        <fullName evidence="2">Uncharacterized protein</fullName>
    </submittedName>
</protein>
<keyword evidence="3" id="KW-1185">Reference proteome</keyword>
<accession>L1QN72</accession>
<dbReference type="AlphaFoldDB" id="L1QN72"/>
<keyword evidence="1" id="KW-0472">Membrane</keyword>
<feature type="transmembrane region" description="Helical" evidence="1">
    <location>
        <begin position="16"/>
        <end position="34"/>
    </location>
</feature>
<proteinExistence type="predicted"/>